<dbReference type="GO" id="GO:0005975">
    <property type="term" value="P:carbohydrate metabolic process"/>
    <property type="evidence" value="ECO:0007669"/>
    <property type="project" value="InterPro"/>
</dbReference>
<evidence type="ECO:0000256" key="9">
    <source>
        <dbReference type="ARBA" id="ARBA00042895"/>
    </source>
</evidence>
<evidence type="ECO:0000259" key="12">
    <source>
        <dbReference type="Pfam" id="PF01055"/>
    </source>
</evidence>
<feature type="domain" description="Glycosyl hydrolase family 31 C-terminal" evidence="14">
    <location>
        <begin position="689"/>
        <end position="778"/>
    </location>
</feature>
<keyword evidence="5 10" id="KW-0378">Hydrolase</keyword>
<keyword evidence="8 10" id="KW-0326">Glycosidase</keyword>
<protein>
    <recommendedName>
        <fullName evidence="9">Glucosidase II subunit alpha</fullName>
    </recommendedName>
</protein>
<dbReference type="Pfam" id="PF13802">
    <property type="entry name" value="Gal_mutarotas_2"/>
    <property type="match status" value="1"/>
</dbReference>
<feature type="domain" description="Glycoside hydrolase family 31 N-terminal" evidence="13">
    <location>
        <begin position="99"/>
        <end position="305"/>
    </location>
</feature>
<keyword evidence="6" id="KW-0256">Endoplasmic reticulum</keyword>
<gene>
    <name evidence="15" type="ORF">A3770_06p42290</name>
</gene>
<dbReference type="EMBL" id="CP031039">
    <property type="protein sequence ID" value="QDZ21711.1"/>
    <property type="molecule type" value="Genomic_DNA"/>
</dbReference>
<dbReference type="FunFam" id="3.20.20.80:FF:000039">
    <property type="entry name" value="Glucosidase, alpha neutral C"/>
    <property type="match status" value="1"/>
</dbReference>
<evidence type="ECO:0000256" key="5">
    <source>
        <dbReference type="ARBA" id="ARBA00022801"/>
    </source>
</evidence>
<dbReference type="Gene3D" id="2.60.40.1180">
    <property type="entry name" value="Golgi alpha-mannosidase II"/>
    <property type="match status" value="2"/>
</dbReference>
<dbReference type="InterPro" id="IPR025887">
    <property type="entry name" value="Glyco_hydro_31_N_dom"/>
</dbReference>
<dbReference type="Proteomes" id="UP000316726">
    <property type="component" value="Chromosome 6"/>
</dbReference>
<evidence type="ECO:0000313" key="16">
    <source>
        <dbReference type="Proteomes" id="UP000316726"/>
    </source>
</evidence>
<evidence type="ECO:0000256" key="1">
    <source>
        <dbReference type="ARBA" id="ARBA00004240"/>
    </source>
</evidence>
<dbReference type="STRING" id="1764295.A0A5B8MN49"/>
<evidence type="ECO:0000256" key="4">
    <source>
        <dbReference type="ARBA" id="ARBA00022729"/>
    </source>
</evidence>
<dbReference type="InterPro" id="IPR000322">
    <property type="entry name" value="Glyco_hydro_31_TIM"/>
</dbReference>
<dbReference type="InterPro" id="IPR013780">
    <property type="entry name" value="Glyco_hydro_b"/>
</dbReference>
<dbReference type="GO" id="GO:0005783">
    <property type="term" value="C:endoplasmic reticulum"/>
    <property type="evidence" value="ECO:0007669"/>
    <property type="project" value="UniProtKB-SubCell"/>
</dbReference>
<dbReference type="SUPFAM" id="SSF51445">
    <property type="entry name" value="(Trans)glycosidases"/>
    <property type="match status" value="1"/>
</dbReference>
<dbReference type="AlphaFoldDB" id="A0A5B8MN49"/>
<accession>A0A5B8MN49</accession>
<feature type="signal peptide" evidence="11">
    <location>
        <begin position="1"/>
        <end position="35"/>
    </location>
</feature>
<keyword evidence="4 11" id="KW-0732">Signal</keyword>
<dbReference type="Gene3D" id="3.20.20.80">
    <property type="entry name" value="Glycosidases"/>
    <property type="match status" value="1"/>
</dbReference>
<dbReference type="Pfam" id="PF21365">
    <property type="entry name" value="Glyco_hydro_31_3rd"/>
    <property type="match status" value="1"/>
</dbReference>
<dbReference type="GO" id="GO:0090599">
    <property type="term" value="F:alpha-glucosidase activity"/>
    <property type="evidence" value="ECO:0007669"/>
    <property type="project" value="TreeGrafter"/>
</dbReference>
<dbReference type="OrthoDB" id="3237269at2759"/>
<name>A0A5B8MN49_9CHLO</name>
<dbReference type="PANTHER" id="PTHR22762">
    <property type="entry name" value="ALPHA-GLUCOSIDASE"/>
    <property type="match status" value="1"/>
</dbReference>
<evidence type="ECO:0000256" key="7">
    <source>
        <dbReference type="ARBA" id="ARBA00023180"/>
    </source>
</evidence>
<reference evidence="15 16" key="1">
    <citation type="submission" date="2018-07" db="EMBL/GenBank/DDBJ databases">
        <title>The complete nuclear genome of the prasinophyte Chloropicon primus (CCMP1205).</title>
        <authorList>
            <person name="Pombert J.-F."/>
            <person name="Otis C."/>
            <person name="Turmel M."/>
            <person name="Lemieux C."/>
        </authorList>
    </citation>
    <scope>NUCLEOTIDE SEQUENCE [LARGE SCALE GENOMIC DNA]</scope>
    <source>
        <strain evidence="15 16">CCMP1205</strain>
    </source>
</reference>
<dbReference type="PANTHER" id="PTHR22762:SF54">
    <property type="entry name" value="BCDNA.GH04962"/>
    <property type="match status" value="1"/>
</dbReference>
<dbReference type="PROSITE" id="PS00129">
    <property type="entry name" value="GLYCOSYL_HYDROL_F31_1"/>
    <property type="match status" value="1"/>
</dbReference>
<feature type="domain" description="Glycoside hydrolase family 31 TIM barrel" evidence="12">
    <location>
        <begin position="349"/>
        <end position="681"/>
    </location>
</feature>
<dbReference type="InterPro" id="IPR048395">
    <property type="entry name" value="Glyco_hydro_31_C"/>
</dbReference>
<dbReference type="InterPro" id="IPR030458">
    <property type="entry name" value="Glyco_hydro_31_AS"/>
</dbReference>
<organism evidence="15 16">
    <name type="scientific">Chloropicon primus</name>
    <dbReference type="NCBI Taxonomy" id="1764295"/>
    <lineage>
        <taxon>Eukaryota</taxon>
        <taxon>Viridiplantae</taxon>
        <taxon>Chlorophyta</taxon>
        <taxon>Chloropicophyceae</taxon>
        <taxon>Chloropicales</taxon>
        <taxon>Chloropicaceae</taxon>
        <taxon>Chloropicon</taxon>
    </lineage>
</organism>
<evidence type="ECO:0000256" key="3">
    <source>
        <dbReference type="ARBA" id="ARBA00007806"/>
    </source>
</evidence>
<evidence type="ECO:0000313" key="15">
    <source>
        <dbReference type="EMBL" id="QDZ21711.1"/>
    </source>
</evidence>
<evidence type="ECO:0000256" key="6">
    <source>
        <dbReference type="ARBA" id="ARBA00022824"/>
    </source>
</evidence>
<dbReference type="CDD" id="cd14752">
    <property type="entry name" value="GH31_N"/>
    <property type="match status" value="1"/>
</dbReference>
<proteinExistence type="inferred from homology"/>
<evidence type="ECO:0000259" key="13">
    <source>
        <dbReference type="Pfam" id="PF13802"/>
    </source>
</evidence>
<evidence type="ECO:0000256" key="2">
    <source>
        <dbReference type="ARBA" id="ARBA00004833"/>
    </source>
</evidence>
<feature type="chain" id="PRO_5023066617" description="Glucosidase II subunit alpha" evidence="11">
    <location>
        <begin position="36"/>
        <end position="911"/>
    </location>
</feature>
<evidence type="ECO:0000259" key="14">
    <source>
        <dbReference type="Pfam" id="PF21365"/>
    </source>
</evidence>
<keyword evidence="16" id="KW-1185">Reference proteome</keyword>
<comment type="subcellular location">
    <subcellularLocation>
        <location evidence="1">Endoplasmic reticulum</location>
    </subcellularLocation>
</comment>
<dbReference type="InterPro" id="IPR017853">
    <property type="entry name" value="GH"/>
</dbReference>
<evidence type="ECO:0000256" key="8">
    <source>
        <dbReference type="ARBA" id="ARBA00023295"/>
    </source>
</evidence>
<comment type="pathway">
    <text evidence="2">Glycan metabolism; N-glycan metabolism.</text>
</comment>
<comment type="similarity">
    <text evidence="3 10">Belongs to the glycosyl hydrolase 31 family.</text>
</comment>
<keyword evidence="7" id="KW-0325">Glycoprotein</keyword>
<sequence>MKGTRAEDGMKGTRATRVVLFLLFVLLCCTKAASGFKENEFKTCAKSSFCQRLRSVPPEHKYVIESLEADDSGAVRGKVSVVDEDAEDETLHKDIDFALLAYESGVLRLKVSQPGRFEVPEVLLDDLKQVPLTSQSKASAQEIFQFQNSLVVVTLSPMKVEVYGDKSKITTPTVVFNENSLFNFERQVKPGENGSSEWAETFLSHSDTRKNGPMGLSIDVHFPGANHVFGIPERATRFSLPPTKEVHANGEKVLHEPYRLYNLDVFEYLHDHPFGLYGSIPFLTAKKVGSTTGAFWLNAAEMYVDIWKTDKGTSTQWVSESGIVDLFFFIGPEPKDVARQYSSMTGGTQMPQLFSLGYHQCRWNYKDEEDVATVDSNFDHFGIPCDVIWLDIEHTDGKRYMTWDKAHFPTPENMQNSLAEKGRKMVAIVDPHIKKDDSYHIFKEAQGKSYFVRNKDGTDFDGWCWPGSSMYLDMLNPEIRKWWATKFVPEVFKGSTESLYIWNDMNEPSVFNGPEITMHKDNLHYNDIEHRDVHNIYGYLYHMATAEGLVYRGDKSLAKPSDRAFVLSRAFFSGSQRVGPVWTGDNTADWNHLKVSIPMCLTLGVSGLTFSGADVGGFFGNPNSELLTRWYQLGIFYPFFRAHAHIDTKRREPWLFEESVMSNIRSAIQLRYNLMPYIYTLFHMAHKDGAPVMRPIWYEFPEQEDTFSSEDAFLFGPSLLVSPVLEEGAKAVNVLFPGKDLWYDLFGDKVYDAEKTPRVPMPVTMESIPVHVRGGSIIPRRMRPRRNTEAMKKDPFTIVVALDKNQEARGSFYLDDGSSFDFQQKRKFLSSTFVFKNYRLENDVYHNALYFTNEFTKVEKIIVRGLKRKVGKVDGNMTKIKDFSCTQEGGTWTLVIKKPDLSLTENWSLKL</sequence>
<dbReference type="GO" id="GO:0030246">
    <property type="term" value="F:carbohydrate binding"/>
    <property type="evidence" value="ECO:0007669"/>
    <property type="project" value="InterPro"/>
</dbReference>
<dbReference type="InterPro" id="IPR011013">
    <property type="entry name" value="Gal_mutarotase_sf_dom"/>
</dbReference>
<dbReference type="Pfam" id="PF01055">
    <property type="entry name" value="Glyco_hydro_31_2nd"/>
    <property type="match status" value="1"/>
</dbReference>
<dbReference type="FunFam" id="2.60.40.1180:FF:000023">
    <property type="entry name" value="neutral alpha-glucosidase AB isoform X2"/>
    <property type="match status" value="1"/>
</dbReference>
<dbReference type="Gene3D" id="2.60.40.1760">
    <property type="entry name" value="glycosyl hydrolase (family 31)"/>
    <property type="match status" value="1"/>
</dbReference>
<dbReference type="GO" id="GO:0006491">
    <property type="term" value="P:N-glycan processing"/>
    <property type="evidence" value="ECO:0007669"/>
    <property type="project" value="TreeGrafter"/>
</dbReference>
<evidence type="ECO:0000256" key="10">
    <source>
        <dbReference type="RuleBase" id="RU361185"/>
    </source>
</evidence>
<dbReference type="SUPFAM" id="SSF74650">
    <property type="entry name" value="Galactose mutarotase-like"/>
    <property type="match status" value="1"/>
</dbReference>
<evidence type="ECO:0000256" key="11">
    <source>
        <dbReference type="SAM" id="SignalP"/>
    </source>
</evidence>
<dbReference type="SUPFAM" id="SSF51011">
    <property type="entry name" value="Glycosyl hydrolase domain"/>
    <property type="match status" value="1"/>
</dbReference>
<dbReference type="CDD" id="cd06603">
    <property type="entry name" value="GH31_GANC_GANAB_alpha"/>
    <property type="match status" value="1"/>
</dbReference>